<keyword evidence="2" id="KW-1185">Reference proteome</keyword>
<evidence type="ECO:0000313" key="2">
    <source>
        <dbReference type="Proteomes" id="UP000192578"/>
    </source>
</evidence>
<name>A0A1W0XES2_HYPEX</name>
<dbReference type="OrthoDB" id="6750869at2759"/>
<reference evidence="2" key="1">
    <citation type="submission" date="2017-01" db="EMBL/GenBank/DDBJ databases">
        <title>Comparative genomics of anhydrobiosis in the tardigrade Hypsibius dujardini.</title>
        <authorList>
            <person name="Yoshida Y."/>
            <person name="Koutsovoulos G."/>
            <person name="Laetsch D."/>
            <person name="Stevens L."/>
            <person name="Kumar S."/>
            <person name="Horikawa D."/>
            <person name="Ishino K."/>
            <person name="Komine S."/>
            <person name="Tomita M."/>
            <person name="Blaxter M."/>
            <person name="Arakawa K."/>
        </authorList>
    </citation>
    <scope>NUCLEOTIDE SEQUENCE [LARGE SCALE GENOMIC DNA]</scope>
    <source>
        <strain evidence="2">Z151</strain>
    </source>
</reference>
<dbReference type="EMBL" id="MTYJ01000001">
    <property type="protein sequence ID" value="OQV25851.1"/>
    <property type="molecule type" value="Genomic_DNA"/>
</dbReference>
<sequence>MAEVERVLMSHEQFNLTDNFPVRVKKAKLHGGGCIPGGSDLISQQVKRLRCVFQIKNEDKLCMARALVMAEAHADIDESTPESRKNGMWV</sequence>
<organism evidence="1 2">
    <name type="scientific">Hypsibius exemplaris</name>
    <name type="common">Freshwater tardigrade</name>
    <dbReference type="NCBI Taxonomy" id="2072580"/>
    <lineage>
        <taxon>Eukaryota</taxon>
        <taxon>Metazoa</taxon>
        <taxon>Ecdysozoa</taxon>
        <taxon>Tardigrada</taxon>
        <taxon>Eutardigrada</taxon>
        <taxon>Parachela</taxon>
        <taxon>Hypsibioidea</taxon>
        <taxon>Hypsibiidae</taxon>
        <taxon>Hypsibius</taxon>
    </lineage>
</organism>
<protein>
    <submittedName>
        <fullName evidence="1">Uncharacterized protein</fullName>
    </submittedName>
</protein>
<gene>
    <name evidence="1" type="ORF">BV898_00001</name>
</gene>
<dbReference type="Proteomes" id="UP000192578">
    <property type="component" value="Unassembled WGS sequence"/>
</dbReference>
<evidence type="ECO:0000313" key="1">
    <source>
        <dbReference type="EMBL" id="OQV25851.1"/>
    </source>
</evidence>
<dbReference type="AlphaFoldDB" id="A0A1W0XES2"/>
<accession>A0A1W0XES2</accession>
<comment type="caution">
    <text evidence="1">The sequence shown here is derived from an EMBL/GenBank/DDBJ whole genome shotgun (WGS) entry which is preliminary data.</text>
</comment>
<proteinExistence type="predicted"/>